<evidence type="ECO:0000256" key="3">
    <source>
        <dbReference type="PROSITE-ProRule" id="PRU00221"/>
    </source>
</evidence>
<keyword evidence="1 3" id="KW-0853">WD repeat</keyword>
<dbReference type="PANTHER" id="PTHR44019:SF8">
    <property type="entry name" value="POC1 CENTRIOLAR PROTEIN HOMOLOG"/>
    <property type="match status" value="1"/>
</dbReference>
<keyword evidence="5" id="KW-1185">Reference proteome</keyword>
<dbReference type="PANTHER" id="PTHR44019">
    <property type="entry name" value="WD REPEAT-CONTAINING PROTEIN 55"/>
    <property type="match status" value="1"/>
</dbReference>
<dbReference type="Gene3D" id="2.130.10.10">
    <property type="entry name" value="YVTN repeat-like/Quinoprotein amine dehydrogenase"/>
    <property type="match status" value="1"/>
</dbReference>
<comment type="caution">
    <text evidence="4">The sequence shown here is derived from an EMBL/GenBank/DDBJ whole genome shotgun (WGS) entry which is preliminary data.</text>
</comment>
<dbReference type="InterPro" id="IPR001680">
    <property type="entry name" value="WD40_rpt"/>
</dbReference>
<feature type="repeat" description="WD" evidence="3">
    <location>
        <begin position="260"/>
        <end position="289"/>
    </location>
</feature>
<dbReference type="InterPro" id="IPR050505">
    <property type="entry name" value="WDR55/POC1"/>
</dbReference>
<dbReference type="RefSeq" id="WP_353301812.1">
    <property type="nucleotide sequence ID" value="NZ_BAABWN010000002.1"/>
</dbReference>
<dbReference type="PROSITE" id="PS00678">
    <property type="entry name" value="WD_REPEATS_1"/>
    <property type="match status" value="2"/>
</dbReference>
<protein>
    <submittedName>
        <fullName evidence="4">PQQ-binding-like beta-propeller repeat protein</fullName>
    </submittedName>
</protein>
<dbReference type="InterPro" id="IPR011047">
    <property type="entry name" value="Quinoprotein_ADH-like_sf"/>
</dbReference>
<dbReference type="PROSITE" id="PS51257">
    <property type="entry name" value="PROKAR_LIPOPROTEIN"/>
    <property type="match status" value="1"/>
</dbReference>
<dbReference type="InterPro" id="IPR019775">
    <property type="entry name" value="WD40_repeat_CS"/>
</dbReference>
<sequence>MYSTQIRRHDTWLIIGLVAALCGCEVSKGPSSSFEIASKGTYSASYDATGQHLVIGSIYHGGSLWDKRGERLFNWNHKAKEASVIIATSISHNGKWAATAEKSAFAIWSLESGQATAYVATPGDVLDIALSANGNLLLVGLTNNSALLYQTRTQRVVRTFQHRNTVRTVALSADGRFALTGSEDRTAILWDVNSGKSLVTKEHEDDVQQVAISDNGELAMSAAQYDKAIVWRTNTGKELGQLPLGAQRLARGTRFTAARFSADGNRLLTGQPNRLVQLWDVNSLKLLDKWELPKRNAWKPTSASVQAVAFTSKNSFHAVGSNGFAHKLTRD</sequence>
<evidence type="ECO:0000313" key="5">
    <source>
        <dbReference type="Proteomes" id="UP001465153"/>
    </source>
</evidence>
<dbReference type="Proteomes" id="UP001465153">
    <property type="component" value="Unassembled WGS sequence"/>
</dbReference>
<dbReference type="InterPro" id="IPR015943">
    <property type="entry name" value="WD40/YVTN_repeat-like_dom_sf"/>
</dbReference>
<gene>
    <name evidence="4" type="ORF">NBRC116591_08890</name>
</gene>
<dbReference type="SMART" id="SM00320">
    <property type="entry name" value="WD40"/>
    <property type="match status" value="5"/>
</dbReference>
<dbReference type="PROSITE" id="PS50082">
    <property type="entry name" value="WD_REPEATS_2"/>
    <property type="match status" value="2"/>
</dbReference>
<accession>A0ABQ0A614</accession>
<evidence type="ECO:0000313" key="4">
    <source>
        <dbReference type="EMBL" id="GAA6167079.1"/>
    </source>
</evidence>
<feature type="repeat" description="WD" evidence="3">
    <location>
        <begin position="159"/>
        <end position="200"/>
    </location>
</feature>
<keyword evidence="2" id="KW-0677">Repeat</keyword>
<evidence type="ECO:0000256" key="1">
    <source>
        <dbReference type="ARBA" id="ARBA00022574"/>
    </source>
</evidence>
<organism evidence="4 5">
    <name type="scientific">Sessilibacter corallicola</name>
    <dbReference type="NCBI Taxonomy" id="2904075"/>
    <lineage>
        <taxon>Bacteria</taxon>
        <taxon>Pseudomonadati</taxon>
        <taxon>Pseudomonadota</taxon>
        <taxon>Gammaproteobacteria</taxon>
        <taxon>Cellvibrionales</taxon>
        <taxon>Cellvibrionaceae</taxon>
        <taxon>Sessilibacter</taxon>
    </lineage>
</organism>
<evidence type="ECO:0000256" key="2">
    <source>
        <dbReference type="ARBA" id="ARBA00022737"/>
    </source>
</evidence>
<reference evidence="4 5" key="1">
    <citation type="submission" date="2024-04" db="EMBL/GenBank/DDBJ databases">
        <title>Draft genome sequence of Sessilibacter corallicola NBRC 116591.</title>
        <authorList>
            <person name="Miyakawa T."/>
            <person name="Kusuya Y."/>
            <person name="Miura T."/>
        </authorList>
    </citation>
    <scope>NUCLEOTIDE SEQUENCE [LARGE SCALE GENOMIC DNA]</scope>
    <source>
        <strain evidence="4 5">KU-00831-HH</strain>
    </source>
</reference>
<dbReference type="EMBL" id="BAABWN010000002">
    <property type="protein sequence ID" value="GAA6167079.1"/>
    <property type="molecule type" value="Genomic_DNA"/>
</dbReference>
<name>A0ABQ0A614_9GAMM</name>
<proteinExistence type="predicted"/>
<dbReference type="SUPFAM" id="SSF50998">
    <property type="entry name" value="Quinoprotein alcohol dehydrogenase-like"/>
    <property type="match status" value="1"/>
</dbReference>
<dbReference type="Pfam" id="PF00400">
    <property type="entry name" value="WD40"/>
    <property type="match status" value="1"/>
</dbReference>
<dbReference type="PROSITE" id="PS50294">
    <property type="entry name" value="WD_REPEATS_REGION"/>
    <property type="match status" value="1"/>
</dbReference>